<gene>
    <name evidence="1" type="ORF">DPMN_110073</name>
</gene>
<accession>A0A9D4QNN0</accession>
<organism evidence="1 2">
    <name type="scientific">Dreissena polymorpha</name>
    <name type="common">Zebra mussel</name>
    <name type="synonym">Mytilus polymorpha</name>
    <dbReference type="NCBI Taxonomy" id="45954"/>
    <lineage>
        <taxon>Eukaryota</taxon>
        <taxon>Metazoa</taxon>
        <taxon>Spiralia</taxon>
        <taxon>Lophotrochozoa</taxon>
        <taxon>Mollusca</taxon>
        <taxon>Bivalvia</taxon>
        <taxon>Autobranchia</taxon>
        <taxon>Heteroconchia</taxon>
        <taxon>Euheterodonta</taxon>
        <taxon>Imparidentia</taxon>
        <taxon>Neoheterodontei</taxon>
        <taxon>Myida</taxon>
        <taxon>Dreissenoidea</taxon>
        <taxon>Dreissenidae</taxon>
        <taxon>Dreissena</taxon>
    </lineage>
</organism>
<name>A0A9D4QNN0_DREPO</name>
<reference evidence="1" key="1">
    <citation type="journal article" date="2019" name="bioRxiv">
        <title>The Genome of the Zebra Mussel, Dreissena polymorpha: A Resource for Invasive Species Research.</title>
        <authorList>
            <person name="McCartney M.A."/>
            <person name="Auch B."/>
            <person name="Kono T."/>
            <person name="Mallez S."/>
            <person name="Zhang Y."/>
            <person name="Obille A."/>
            <person name="Becker A."/>
            <person name="Abrahante J.E."/>
            <person name="Garbe J."/>
            <person name="Badalamenti J.P."/>
            <person name="Herman A."/>
            <person name="Mangelson H."/>
            <person name="Liachko I."/>
            <person name="Sullivan S."/>
            <person name="Sone E.D."/>
            <person name="Koren S."/>
            <person name="Silverstein K.A.T."/>
            <person name="Beckman K.B."/>
            <person name="Gohl D.M."/>
        </authorList>
    </citation>
    <scope>NUCLEOTIDE SEQUENCE</scope>
    <source>
        <strain evidence="1">Duluth1</strain>
        <tissue evidence="1">Whole animal</tissue>
    </source>
</reference>
<evidence type="ECO:0000313" key="2">
    <source>
        <dbReference type="Proteomes" id="UP000828390"/>
    </source>
</evidence>
<dbReference type="EMBL" id="JAIWYP010000004">
    <property type="protein sequence ID" value="KAH3836700.1"/>
    <property type="molecule type" value="Genomic_DNA"/>
</dbReference>
<keyword evidence="2" id="KW-1185">Reference proteome</keyword>
<reference evidence="1" key="2">
    <citation type="submission" date="2020-11" db="EMBL/GenBank/DDBJ databases">
        <authorList>
            <person name="McCartney M.A."/>
            <person name="Auch B."/>
            <person name="Kono T."/>
            <person name="Mallez S."/>
            <person name="Becker A."/>
            <person name="Gohl D.M."/>
            <person name="Silverstein K.A.T."/>
            <person name="Koren S."/>
            <person name="Bechman K.B."/>
            <person name="Herman A."/>
            <person name="Abrahante J.E."/>
            <person name="Garbe J."/>
        </authorList>
    </citation>
    <scope>NUCLEOTIDE SEQUENCE</scope>
    <source>
        <strain evidence="1">Duluth1</strain>
        <tissue evidence="1">Whole animal</tissue>
    </source>
</reference>
<proteinExistence type="predicted"/>
<dbReference type="Proteomes" id="UP000828390">
    <property type="component" value="Unassembled WGS sequence"/>
</dbReference>
<evidence type="ECO:0000313" key="1">
    <source>
        <dbReference type="EMBL" id="KAH3836700.1"/>
    </source>
</evidence>
<comment type="caution">
    <text evidence="1">The sequence shown here is derived from an EMBL/GenBank/DDBJ whole genome shotgun (WGS) entry which is preliminary data.</text>
</comment>
<dbReference type="AlphaFoldDB" id="A0A9D4QNN0"/>
<protein>
    <submittedName>
        <fullName evidence="1">Uncharacterized protein</fullName>
    </submittedName>
</protein>
<sequence>MIFPAKIVMDRKVIEDAFPDWNTILHGNSAQVSLLPYINRNPHAKQALNIRCKEDRPSSNCSAPSTLASNTGIIHKVVKC</sequence>